<dbReference type="PROSITE" id="PS50222">
    <property type="entry name" value="EF_HAND_2"/>
    <property type="match status" value="2"/>
</dbReference>
<dbReference type="SMART" id="SM00054">
    <property type="entry name" value="EFh"/>
    <property type="match status" value="2"/>
</dbReference>
<evidence type="ECO:0000259" key="17">
    <source>
        <dbReference type="PROSITE" id="PS50222"/>
    </source>
</evidence>
<dbReference type="FunFam" id="1.10.238.10:FF:000397">
    <property type="entry name" value="Glycerol-3-phosphate dehydrogenase"/>
    <property type="match status" value="1"/>
</dbReference>
<feature type="domain" description="EF-hand" evidence="17">
    <location>
        <begin position="659"/>
        <end position="694"/>
    </location>
</feature>
<dbReference type="InterPro" id="IPR018247">
    <property type="entry name" value="EF_Hand_1_Ca_BS"/>
</dbReference>
<comment type="subcellular location">
    <subcellularLocation>
        <location evidence="3">Mitochondrion</location>
    </subcellularLocation>
</comment>
<dbReference type="InterPro" id="IPR036188">
    <property type="entry name" value="FAD/NAD-bd_sf"/>
</dbReference>
<dbReference type="Gene3D" id="1.10.8.870">
    <property type="entry name" value="Alpha-glycerophosphate oxidase, cap domain"/>
    <property type="match status" value="1"/>
</dbReference>
<dbReference type="GO" id="GO:0004368">
    <property type="term" value="F:glycerol-3-phosphate dehydrogenase (quinone) activity"/>
    <property type="evidence" value="ECO:0007669"/>
    <property type="project" value="UniProtKB-EC"/>
</dbReference>
<gene>
    <name evidence="18" type="primary">GPD2</name>
</gene>
<comment type="catalytic activity">
    <reaction evidence="16">
        <text>a quinone + sn-glycerol 3-phosphate = dihydroxyacetone phosphate + a quinol</text>
        <dbReference type="Rhea" id="RHEA:18977"/>
        <dbReference type="ChEBI" id="CHEBI:24646"/>
        <dbReference type="ChEBI" id="CHEBI:57597"/>
        <dbReference type="ChEBI" id="CHEBI:57642"/>
        <dbReference type="ChEBI" id="CHEBI:132124"/>
        <dbReference type="EC" id="1.1.5.3"/>
    </reaction>
    <physiologicalReaction direction="left-to-right" evidence="16">
        <dbReference type="Rhea" id="RHEA:18978"/>
    </physiologicalReaction>
</comment>
<keyword evidence="11" id="KW-0274">FAD</keyword>
<evidence type="ECO:0000256" key="7">
    <source>
        <dbReference type="ARBA" id="ARBA00020025"/>
    </source>
</evidence>
<dbReference type="GO" id="GO:0005739">
    <property type="term" value="C:mitochondrion"/>
    <property type="evidence" value="ECO:0007669"/>
    <property type="project" value="UniProtKB-SubCell"/>
</dbReference>
<dbReference type="Gene3D" id="3.50.50.60">
    <property type="entry name" value="FAD/NAD(P)-binding domain"/>
    <property type="match status" value="1"/>
</dbReference>
<evidence type="ECO:0000256" key="8">
    <source>
        <dbReference type="ARBA" id="ARBA00022630"/>
    </source>
</evidence>
<dbReference type="Gene3D" id="3.30.9.10">
    <property type="entry name" value="D-Amino Acid Oxidase, subunit A, domain 2"/>
    <property type="match status" value="1"/>
</dbReference>
<comment type="pathway">
    <text evidence="4">Polyol metabolism; glycerol degradation.</text>
</comment>
<keyword evidence="12" id="KW-0106">Calcium</keyword>
<dbReference type="PROSITE" id="PS00018">
    <property type="entry name" value="EF_HAND_1"/>
    <property type="match status" value="1"/>
</dbReference>
<dbReference type="AlphaFoldDB" id="A0A1A8HZL9"/>
<dbReference type="Gene3D" id="1.10.238.10">
    <property type="entry name" value="EF-hand"/>
    <property type="match status" value="1"/>
</dbReference>
<keyword evidence="10" id="KW-0677">Repeat</keyword>
<keyword evidence="15" id="KW-0496">Mitochondrion</keyword>
<dbReference type="PROSITE" id="PS00978">
    <property type="entry name" value="FAD_G3PDH_2"/>
    <property type="match status" value="1"/>
</dbReference>
<evidence type="ECO:0000256" key="14">
    <source>
        <dbReference type="ARBA" id="ARBA00023002"/>
    </source>
</evidence>
<sequence>MAFRKALRRTAVVGGGAVAAAFGLSQLMEYRKTQARLAHVAAEAELKVPYAVELPSRQAQLSALRDTAEFDVLVVGGGATGAGCALDAITRNLKTALVERSDFSSGTSSRSTKLLHGGVRYLQKAIMKLDYEQYMMVKEALHERANLLEIAPHLSAPLPIMLPVYKWWQLPYYWAGIKMYDLVAGIQCLKSSYVLTKSKALEYFPMLKKDKLVGAIVYYDGQHNDARMNLAIALSAARYGAAVANYTEVVHLLKRKDQQSGKEKVCGARCRDVITGQEFDVKAKCVINATGPFTDSLRKMDEQEVANICQPSAGVHIVIPGYYSPDNMGLLDPATSDGRVIFFLPWENMTIAGTTDSPTNVTAHPIPGEDDINFILTEVRNYLSSDVEVRRGDVLAAWSGIRPLVTDPNSKDTQSICRNHIVSISESGLVTIAGGKWTTYRSMAEETLDAAIGAHSLTAESCRTVGLMLEGAKGWTPTLYIRLVQDYGLEKEVAQHLASTYGGRAFDVAKMAQVTGQRWPIVGKRLVSEFPYIEAEVLYAIKEYACTAIDVIARRTRLGFLNVQAADEALPRIVQIMGKELNWSQEKRTEELEAAKKFLYHEMGYRSRSEQLTKTSEINLDYQEVVRYKKRFHKFDKEKKGFITTVDVQRVLESINVHIDENALHEILNEVDLNKNGQVEIDEFLQLMSAVKKGKVSDSRLAILLKTAEETLDERGPVTVDRSGGGV</sequence>
<evidence type="ECO:0000256" key="11">
    <source>
        <dbReference type="ARBA" id="ARBA00022827"/>
    </source>
</evidence>
<evidence type="ECO:0000256" key="16">
    <source>
        <dbReference type="ARBA" id="ARBA00048863"/>
    </source>
</evidence>
<dbReference type="GO" id="GO:0006072">
    <property type="term" value="P:glycerol-3-phosphate metabolic process"/>
    <property type="evidence" value="ECO:0007669"/>
    <property type="project" value="InterPro"/>
</dbReference>
<evidence type="ECO:0000256" key="13">
    <source>
        <dbReference type="ARBA" id="ARBA00022946"/>
    </source>
</evidence>
<dbReference type="InterPro" id="IPR038299">
    <property type="entry name" value="DAO_C_sf"/>
</dbReference>
<evidence type="ECO:0000256" key="3">
    <source>
        <dbReference type="ARBA" id="ARBA00004173"/>
    </source>
</evidence>
<evidence type="ECO:0000256" key="6">
    <source>
        <dbReference type="ARBA" id="ARBA00013029"/>
    </source>
</evidence>
<dbReference type="Pfam" id="PF01266">
    <property type="entry name" value="DAO"/>
    <property type="match status" value="1"/>
</dbReference>
<organism evidence="18">
    <name type="scientific">Nothobranchius kuhntae</name>
    <name type="common">Beira killifish</name>
    <dbReference type="NCBI Taxonomy" id="321403"/>
    <lineage>
        <taxon>Eukaryota</taxon>
        <taxon>Metazoa</taxon>
        <taxon>Chordata</taxon>
        <taxon>Craniata</taxon>
        <taxon>Vertebrata</taxon>
        <taxon>Euteleostomi</taxon>
        <taxon>Actinopterygii</taxon>
        <taxon>Neopterygii</taxon>
        <taxon>Teleostei</taxon>
        <taxon>Neoteleostei</taxon>
        <taxon>Acanthomorphata</taxon>
        <taxon>Ovalentaria</taxon>
        <taxon>Atherinomorphae</taxon>
        <taxon>Cyprinodontiformes</taxon>
        <taxon>Nothobranchiidae</taxon>
        <taxon>Nothobranchius</taxon>
    </lineage>
</organism>
<proteinExistence type="inferred from homology"/>
<dbReference type="SUPFAM" id="SSF47473">
    <property type="entry name" value="EF-hand"/>
    <property type="match status" value="1"/>
</dbReference>
<evidence type="ECO:0000256" key="4">
    <source>
        <dbReference type="ARBA" id="ARBA00004745"/>
    </source>
</evidence>
<reference evidence="18" key="2">
    <citation type="submission" date="2016-06" db="EMBL/GenBank/DDBJ databases">
        <title>The genome of a short-lived fish provides insights into sex chromosome evolution and the genetic control of aging.</title>
        <authorList>
            <person name="Reichwald K."/>
            <person name="Felder M."/>
            <person name="Petzold A."/>
            <person name="Koch P."/>
            <person name="Groth M."/>
            <person name="Platzer M."/>
        </authorList>
    </citation>
    <scope>NUCLEOTIDE SEQUENCE</scope>
    <source>
        <tissue evidence="18">Brain</tissue>
    </source>
</reference>
<evidence type="ECO:0000256" key="15">
    <source>
        <dbReference type="ARBA" id="ARBA00023128"/>
    </source>
</evidence>
<evidence type="ECO:0000313" key="18">
    <source>
        <dbReference type="EMBL" id="SBQ90066.1"/>
    </source>
</evidence>
<evidence type="ECO:0000256" key="1">
    <source>
        <dbReference type="ARBA" id="ARBA00001974"/>
    </source>
</evidence>
<comment type="similarity">
    <text evidence="5">Belongs to the FAD-dependent glycerol-3-phosphate dehydrogenase family.</text>
</comment>
<dbReference type="InterPro" id="IPR031656">
    <property type="entry name" value="DAO_C"/>
</dbReference>
<keyword evidence="8" id="KW-0285">Flavoprotein</keyword>
<dbReference type="InterPro" id="IPR000447">
    <property type="entry name" value="G3P_DH_FAD-dep"/>
</dbReference>
<dbReference type="InterPro" id="IPR002048">
    <property type="entry name" value="EF_hand_dom"/>
</dbReference>
<dbReference type="GO" id="GO:0005509">
    <property type="term" value="F:calcium ion binding"/>
    <property type="evidence" value="ECO:0007669"/>
    <property type="project" value="InterPro"/>
</dbReference>
<keyword evidence="9" id="KW-0479">Metal-binding</keyword>
<dbReference type="Pfam" id="PF13499">
    <property type="entry name" value="EF-hand_7"/>
    <property type="match status" value="1"/>
</dbReference>
<keyword evidence="14" id="KW-0560">Oxidoreductase</keyword>
<dbReference type="CDD" id="cd00051">
    <property type="entry name" value="EFh"/>
    <property type="match status" value="1"/>
</dbReference>
<evidence type="ECO:0000256" key="2">
    <source>
        <dbReference type="ARBA" id="ARBA00003074"/>
    </source>
</evidence>
<evidence type="ECO:0000256" key="12">
    <source>
        <dbReference type="ARBA" id="ARBA00022837"/>
    </source>
</evidence>
<dbReference type="InterPro" id="IPR011992">
    <property type="entry name" value="EF-hand-dom_pair"/>
</dbReference>
<dbReference type="PANTHER" id="PTHR11985">
    <property type="entry name" value="GLYCEROL-3-PHOSPHATE DEHYDROGENASE"/>
    <property type="match status" value="1"/>
</dbReference>
<dbReference type="FunFam" id="1.10.8.870:FF:000001">
    <property type="entry name" value="Glycerol-3-phosphate dehydrogenase"/>
    <property type="match status" value="1"/>
</dbReference>
<protein>
    <recommendedName>
        <fullName evidence="7">Glycerol-3-phosphate dehydrogenase, mitochondrial</fullName>
        <ecNumber evidence="6">1.1.5.3</ecNumber>
    </recommendedName>
</protein>
<dbReference type="PANTHER" id="PTHR11985:SF15">
    <property type="entry name" value="GLYCEROL-3-PHOSPHATE DEHYDROGENASE, MITOCHONDRIAL"/>
    <property type="match status" value="1"/>
</dbReference>
<dbReference type="EC" id="1.1.5.3" evidence="6"/>
<dbReference type="Pfam" id="PF16901">
    <property type="entry name" value="DAO_C"/>
    <property type="match status" value="1"/>
</dbReference>
<accession>A0A1A8HZL9</accession>
<evidence type="ECO:0000256" key="5">
    <source>
        <dbReference type="ARBA" id="ARBA00007330"/>
    </source>
</evidence>
<dbReference type="FunFam" id="3.30.9.10:FF:000001">
    <property type="entry name" value="Glycerol-3-phosphate dehydrogenase"/>
    <property type="match status" value="1"/>
</dbReference>
<dbReference type="InterPro" id="IPR006076">
    <property type="entry name" value="FAD-dep_OxRdtase"/>
</dbReference>
<name>A0A1A8HZL9_NOTKU</name>
<comment type="cofactor">
    <cofactor evidence="1">
        <name>FAD</name>
        <dbReference type="ChEBI" id="CHEBI:57692"/>
    </cofactor>
</comment>
<feature type="domain" description="EF-hand" evidence="17">
    <location>
        <begin position="623"/>
        <end position="658"/>
    </location>
</feature>
<dbReference type="SUPFAM" id="SSF54373">
    <property type="entry name" value="FAD-linked reductases, C-terminal domain"/>
    <property type="match status" value="1"/>
</dbReference>
<evidence type="ECO:0000256" key="10">
    <source>
        <dbReference type="ARBA" id="ARBA00022737"/>
    </source>
</evidence>
<keyword evidence="13" id="KW-0809">Transit peptide</keyword>
<reference evidence="18" key="1">
    <citation type="submission" date="2016-05" db="EMBL/GenBank/DDBJ databases">
        <authorList>
            <person name="Lavstsen T."/>
            <person name="Jespersen J.S."/>
        </authorList>
    </citation>
    <scope>NUCLEOTIDE SEQUENCE</scope>
    <source>
        <tissue evidence="18">Brain</tissue>
    </source>
</reference>
<dbReference type="SUPFAM" id="SSF51905">
    <property type="entry name" value="FAD/NAD(P)-binding domain"/>
    <property type="match status" value="1"/>
</dbReference>
<dbReference type="PRINTS" id="PR01001">
    <property type="entry name" value="FADG3PDH"/>
</dbReference>
<evidence type="ECO:0000256" key="9">
    <source>
        <dbReference type="ARBA" id="ARBA00022723"/>
    </source>
</evidence>
<dbReference type="EMBL" id="HAED01004040">
    <property type="protein sequence ID" value="SBQ90066.1"/>
    <property type="molecule type" value="Transcribed_RNA"/>
</dbReference>
<comment type="function">
    <text evidence="2">Calcium-responsive mitochondrial glycerol-3-phosphate dehydrogenase which seems to be a key component of the pancreatic beta-cell glucose-sensing device.</text>
</comment>